<dbReference type="InterPro" id="IPR005883">
    <property type="entry name" value="PilM"/>
</dbReference>
<dbReference type="Gene3D" id="3.30.420.40">
    <property type="match status" value="1"/>
</dbReference>
<evidence type="ECO:0000313" key="1">
    <source>
        <dbReference type="EMBL" id="KNF07382.1"/>
    </source>
</evidence>
<sequence length="313" mass="36574">MHKKAISLDIGNELTNFVLGRFRKDNTVYIDKAFSVETPKDSYNDGIILDFEVMETFLKNILIKNDIKEKRIIFTIKSSSIITKEIELPKVHDKYLKDAVEFEFQRIFPINLDKYVLQFRKIEDIFSRNKNRIKIYVAALSKDIIDQYLSISKALNLIPISLDITLNSSRKIFEHLFNINDKNIGTNCTFLTLELGYNITNISIISKGLCSISRGIPIGFRDIDDKLDINKAIFIETWLNKINSVISFYNKNTNEFIDKLYVYGKYSNEIRILNYLRRNFHFEIESIESIGNVIYENLDLNNYINAIGAFIRR</sequence>
<comment type="caution">
    <text evidence="1">The sequence shown here is derived from an EMBL/GenBank/DDBJ whole genome shotgun (WGS) entry which is preliminary data.</text>
</comment>
<dbReference type="AlphaFoldDB" id="A0A0L0W7D5"/>
<dbReference type="InterPro" id="IPR043129">
    <property type="entry name" value="ATPase_NBD"/>
</dbReference>
<reference evidence="2" key="1">
    <citation type="submission" date="2015-07" db="EMBL/GenBank/DDBJ databases">
        <title>Draft genome sequence of the purine-degrading Gottschalkia purinilyticum DSM 1384 (formerly Clostridium purinilyticum).</title>
        <authorList>
            <person name="Poehlein A."/>
            <person name="Schiel-Bengelsdorf B."/>
            <person name="Bengelsdorf F.R."/>
            <person name="Daniel R."/>
            <person name="Duerre P."/>
        </authorList>
    </citation>
    <scope>NUCLEOTIDE SEQUENCE [LARGE SCALE GENOMIC DNA]</scope>
    <source>
        <strain evidence="2">DSM 1384</strain>
    </source>
</reference>
<evidence type="ECO:0000313" key="2">
    <source>
        <dbReference type="Proteomes" id="UP000037267"/>
    </source>
</evidence>
<proteinExistence type="predicted"/>
<protein>
    <submittedName>
        <fullName evidence="1">Tfp pilus assembly protein, ATPase</fullName>
    </submittedName>
</protein>
<dbReference type="RefSeq" id="WP_050356226.1">
    <property type="nucleotide sequence ID" value="NZ_LGSS01000017.1"/>
</dbReference>
<dbReference type="Pfam" id="PF11104">
    <property type="entry name" value="PilM_2"/>
    <property type="match status" value="1"/>
</dbReference>
<keyword evidence="2" id="KW-1185">Reference proteome</keyword>
<accession>A0A0L0W7D5</accession>
<dbReference type="Proteomes" id="UP000037267">
    <property type="component" value="Unassembled WGS sequence"/>
</dbReference>
<dbReference type="EMBL" id="LGSS01000017">
    <property type="protein sequence ID" value="KNF07382.1"/>
    <property type="molecule type" value="Genomic_DNA"/>
</dbReference>
<dbReference type="PANTHER" id="PTHR32432">
    <property type="entry name" value="CELL DIVISION PROTEIN FTSA-RELATED"/>
    <property type="match status" value="1"/>
</dbReference>
<gene>
    <name evidence="1" type="ORF">CLPU_17c00070</name>
</gene>
<dbReference type="STRING" id="1503.CLPU_17c00070"/>
<dbReference type="InterPro" id="IPR050696">
    <property type="entry name" value="FtsA/MreB"/>
</dbReference>
<dbReference type="OrthoDB" id="5291956at2"/>
<dbReference type="PANTHER" id="PTHR32432:SF3">
    <property type="entry name" value="ETHANOLAMINE UTILIZATION PROTEIN EUTJ"/>
    <property type="match status" value="1"/>
</dbReference>
<dbReference type="SUPFAM" id="SSF53067">
    <property type="entry name" value="Actin-like ATPase domain"/>
    <property type="match status" value="1"/>
</dbReference>
<name>A0A0L0W7D5_GOTPU</name>
<organism evidence="1 2">
    <name type="scientific">Gottschalkia purinilytica</name>
    <name type="common">Clostridium purinilyticum</name>
    <dbReference type="NCBI Taxonomy" id="1503"/>
    <lineage>
        <taxon>Bacteria</taxon>
        <taxon>Bacillati</taxon>
        <taxon>Bacillota</taxon>
        <taxon>Tissierellia</taxon>
        <taxon>Tissierellales</taxon>
        <taxon>Gottschalkiaceae</taxon>
        <taxon>Gottschalkia</taxon>
    </lineage>
</organism>